<reference evidence="1 2" key="1">
    <citation type="submission" date="2018-12" db="EMBL/GenBank/DDBJ databases">
        <authorList>
            <consortium name="Pathogen Informatics"/>
        </authorList>
    </citation>
    <scope>NUCLEOTIDE SEQUENCE [LARGE SCALE GENOMIC DNA]</scope>
    <source>
        <strain evidence="1 2">NCTC8284</strain>
    </source>
</reference>
<proteinExistence type="predicted"/>
<evidence type="ECO:0000313" key="1">
    <source>
        <dbReference type="EMBL" id="VEH65933.1"/>
    </source>
</evidence>
<organism evidence="1 2">
    <name type="scientific">Rodentibacter pneumotropicus</name>
    <dbReference type="NCBI Taxonomy" id="758"/>
    <lineage>
        <taxon>Bacteria</taxon>
        <taxon>Pseudomonadati</taxon>
        <taxon>Pseudomonadota</taxon>
        <taxon>Gammaproteobacteria</taxon>
        <taxon>Pasteurellales</taxon>
        <taxon>Pasteurellaceae</taxon>
        <taxon>Rodentibacter</taxon>
    </lineage>
</organism>
<protein>
    <submittedName>
        <fullName evidence="1">Uncharacterized protein</fullName>
    </submittedName>
</protein>
<dbReference type="AlphaFoldDB" id="A0A3S4U7S7"/>
<gene>
    <name evidence="1" type="ORF">NCTC8284_01088</name>
</gene>
<dbReference type="KEGG" id="rpne:NCTC8284_01088"/>
<dbReference type="EMBL" id="LR134405">
    <property type="protein sequence ID" value="VEH65933.1"/>
    <property type="molecule type" value="Genomic_DNA"/>
</dbReference>
<evidence type="ECO:0000313" key="2">
    <source>
        <dbReference type="Proteomes" id="UP000278733"/>
    </source>
</evidence>
<dbReference type="Proteomes" id="UP000278733">
    <property type="component" value="Chromosome"/>
</dbReference>
<name>A0A3S4U7S7_9PAST</name>
<sequence>MNQLISQLTKIVGKQYIITDPSKQNLIVADTVSVQEMPLQLLNLQPYLNSGKS</sequence>
<accession>A0A3S4U7S7</accession>